<feature type="compositionally biased region" description="Basic residues" evidence="1">
    <location>
        <begin position="91"/>
        <end position="104"/>
    </location>
</feature>
<dbReference type="Proteomes" id="UP001066276">
    <property type="component" value="Chromosome 11"/>
</dbReference>
<dbReference type="EMBL" id="JANPWB010000015">
    <property type="protein sequence ID" value="KAJ1089621.1"/>
    <property type="molecule type" value="Genomic_DNA"/>
</dbReference>
<organism evidence="2 3">
    <name type="scientific">Pleurodeles waltl</name>
    <name type="common">Iberian ribbed newt</name>
    <dbReference type="NCBI Taxonomy" id="8319"/>
    <lineage>
        <taxon>Eukaryota</taxon>
        <taxon>Metazoa</taxon>
        <taxon>Chordata</taxon>
        <taxon>Craniata</taxon>
        <taxon>Vertebrata</taxon>
        <taxon>Euteleostomi</taxon>
        <taxon>Amphibia</taxon>
        <taxon>Batrachia</taxon>
        <taxon>Caudata</taxon>
        <taxon>Salamandroidea</taxon>
        <taxon>Salamandridae</taxon>
        <taxon>Pleurodelinae</taxon>
        <taxon>Pleurodeles</taxon>
    </lineage>
</organism>
<protein>
    <submittedName>
        <fullName evidence="2">Uncharacterized protein</fullName>
    </submittedName>
</protein>
<evidence type="ECO:0000313" key="2">
    <source>
        <dbReference type="EMBL" id="KAJ1089621.1"/>
    </source>
</evidence>
<proteinExistence type="predicted"/>
<gene>
    <name evidence="2" type="ORF">NDU88_002770</name>
</gene>
<feature type="region of interest" description="Disordered" evidence="1">
    <location>
        <begin position="21"/>
        <end position="121"/>
    </location>
</feature>
<evidence type="ECO:0000313" key="3">
    <source>
        <dbReference type="Proteomes" id="UP001066276"/>
    </source>
</evidence>
<comment type="caution">
    <text evidence="2">The sequence shown here is derived from an EMBL/GenBank/DDBJ whole genome shotgun (WGS) entry which is preliminary data.</text>
</comment>
<feature type="compositionally biased region" description="Polar residues" evidence="1">
    <location>
        <begin position="21"/>
        <end position="30"/>
    </location>
</feature>
<dbReference type="AlphaFoldDB" id="A0AAV7LDG1"/>
<evidence type="ECO:0000256" key="1">
    <source>
        <dbReference type="SAM" id="MobiDB-lite"/>
    </source>
</evidence>
<name>A0AAV7LDG1_PLEWA</name>
<feature type="compositionally biased region" description="Polar residues" evidence="1">
    <location>
        <begin position="64"/>
        <end position="81"/>
    </location>
</feature>
<reference evidence="2" key="1">
    <citation type="journal article" date="2022" name="bioRxiv">
        <title>Sequencing and chromosome-scale assembly of the giantPleurodeles waltlgenome.</title>
        <authorList>
            <person name="Brown T."/>
            <person name="Elewa A."/>
            <person name="Iarovenko S."/>
            <person name="Subramanian E."/>
            <person name="Araus A.J."/>
            <person name="Petzold A."/>
            <person name="Susuki M."/>
            <person name="Suzuki K.-i.T."/>
            <person name="Hayashi T."/>
            <person name="Toyoda A."/>
            <person name="Oliveira C."/>
            <person name="Osipova E."/>
            <person name="Leigh N.D."/>
            <person name="Simon A."/>
            <person name="Yun M.H."/>
        </authorList>
    </citation>
    <scope>NUCLEOTIDE SEQUENCE</scope>
    <source>
        <strain evidence="2">20211129_DDA</strain>
        <tissue evidence="2">Liver</tissue>
    </source>
</reference>
<accession>A0AAV7LDG1</accession>
<keyword evidence="3" id="KW-1185">Reference proteome</keyword>
<sequence length="272" mass="29135">MDLVRGPTKPKTLDKFCPVKSVTSINSPRSAVTGPLELVTEAKGASTSTPSPELEPAVPDSFHPPSTSVQPALVQPMSSGVDSVAQPPLSKRGKKRLRKQRNCRRSQPSQRPSTDVRLSARPEVQLRLQFQGATRAASPPNPLQSVPTNGPLVGTTVQETDSSLKDYLILREKGNPGSVLVSAAPHWGSGGSARPATTLSVTKTAHGNMKGDVLDPGSSNFSKLRLLTEAVLLQSCHQALWPLPPKIRSWGAVQVHRMQLNSHSLQFAHTPP</sequence>